<sequence>MNSLALGNNISPAEVTHISSHGVWLLTRTEELFMSYDDFPWFKNQPINAILRVEEPSPNHFYWPDMDIDLTVEMIKHPERFPLQASSQS</sequence>
<keyword evidence="2" id="KW-1185">Reference proteome</keyword>
<dbReference type="RefSeq" id="WP_101053800.1">
    <property type="nucleotide sequence ID" value="NZ_JAXARY010000005.1"/>
</dbReference>
<organism evidence="1 2">
    <name type="scientific">Methylomonas defluvii</name>
    <dbReference type="NCBI Taxonomy" id="3045149"/>
    <lineage>
        <taxon>Bacteria</taxon>
        <taxon>Pseudomonadati</taxon>
        <taxon>Pseudomonadota</taxon>
        <taxon>Gammaproteobacteria</taxon>
        <taxon>Methylococcales</taxon>
        <taxon>Methylococcaceae</taxon>
        <taxon>Methylomonas</taxon>
    </lineage>
</organism>
<dbReference type="InterPro" id="IPR018841">
    <property type="entry name" value="DUF2442"/>
</dbReference>
<reference evidence="1 2" key="1">
    <citation type="submission" date="2023-11" db="EMBL/GenBank/DDBJ databases">
        <authorList>
            <person name="Ouyang M.-Y."/>
        </authorList>
    </citation>
    <scope>NUCLEOTIDE SEQUENCE [LARGE SCALE GENOMIC DNA]</scope>
    <source>
        <strain evidence="1 2">OY6</strain>
    </source>
</reference>
<dbReference type="Pfam" id="PF10387">
    <property type="entry name" value="DUF2442"/>
    <property type="match status" value="1"/>
</dbReference>
<dbReference type="Proteomes" id="UP001284537">
    <property type="component" value="Unassembled WGS sequence"/>
</dbReference>
<proteinExistence type="predicted"/>
<dbReference type="EMBL" id="JAXARY010000005">
    <property type="protein sequence ID" value="MDX8126998.1"/>
    <property type="molecule type" value="Genomic_DNA"/>
</dbReference>
<evidence type="ECO:0000313" key="1">
    <source>
        <dbReference type="EMBL" id="MDX8126998.1"/>
    </source>
</evidence>
<accession>A0ABU4UC36</accession>
<protein>
    <submittedName>
        <fullName evidence="1">DUF2442 domain-containing protein</fullName>
    </submittedName>
</protein>
<comment type="caution">
    <text evidence="1">The sequence shown here is derived from an EMBL/GenBank/DDBJ whole genome shotgun (WGS) entry which is preliminary data.</text>
</comment>
<name>A0ABU4UC36_9GAMM</name>
<evidence type="ECO:0000313" key="2">
    <source>
        <dbReference type="Proteomes" id="UP001284537"/>
    </source>
</evidence>
<gene>
    <name evidence="1" type="ORF">QLH52_06875</name>
</gene>